<feature type="transmembrane region" description="Helical" evidence="1">
    <location>
        <begin position="107"/>
        <end position="129"/>
    </location>
</feature>
<evidence type="ECO:0000259" key="2">
    <source>
        <dbReference type="PROSITE" id="PS50853"/>
    </source>
</evidence>
<dbReference type="EMBL" id="KB095959">
    <property type="protein sequence ID" value="ESO09230.1"/>
    <property type="molecule type" value="Genomic_DNA"/>
</dbReference>
<dbReference type="Proteomes" id="UP000015101">
    <property type="component" value="Unassembled WGS sequence"/>
</dbReference>
<keyword evidence="1" id="KW-0472">Membrane</keyword>
<feature type="domain" description="Fibronectin type-III" evidence="2">
    <location>
        <begin position="22"/>
        <end position="114"/>
    </location>
</feature>
<dbReference type="PROSITE" id="PS50853">
    <property type="entry name" value="FN3"/>
    <property type="match status" value="1"/>
</dbReference>
<dbReference type="EMBL" id="AMQM01002919">
    <property type="status" value="NOT_ANNOTATED_CDS"/>
    <property type="molecule type" value="Genomic_DNA"/>
</dbReference>
<dbReference type="InterPro" id="IPR003961">
    <property type="entry name" value="FN3_dom"/>
</dbReference>
<gene>
    <name evidence="4" type="primary">20202251</name>
    <name evidence="3" type="ORF">HELRODRAFT_168192</name>
</gene>
<reference evidence="5" key="1">
    <citation type="submission" date="2012-12" db="EMBL/GenBank/DDBJ databases">
        <authorList>
            <person name="Hellsten U."/>
            <person name="Grimwood J."/>
            <person name="Chapman J.A."/>
            <person name="Shapiro H."/>
            <person name="Aerts A."/>
            <person name="Otillar R.P."/>
            <person name="Terry A.Y."/>
            <person name="Boore J.L."/>
            <person name="Simakov O."/>
            <person name="Marletaz F."/>
            <person name="Cho S.-J."/>
            <person name="Edsinger-Gonzales E."/>
            <person name="Havlak P."/>
            <person name="Kuo D.-H."/>
            <person name="Larsson T."/>
            <person name="Lv J."/>
            <person name="Arendt D."/>
            <person name="Savage R."/>
            <person name="Osoegawa K."/>
            <person name="de Jong P."/>
            <person name="Lindberg D.R."/>
            <person name="Seaver E.C."/>
            <person name="Weisblat D.A."/>
            <person name="Putnam N.H."/>
            <person name="Grigoriev I.V."/>
            <person name="Rokhsar D.S."/>
        </authorList>
    </citation>
    <scope>NUCLEOTIDE SEQUENCE</scope>
</reference>
<feature type="transmembrane region" description="Helical" evidence="1">
    <location>
        <begin position="158"/>
        <end position="182"/>
    </location>
</feature>
<dbReference type="HOGENOM" id="CLU_1215919_0_0_1"/>
<sequence length="228" mass="26130">MPPPFIGFTNLKNVNADLRLPPPSDLAVYKTRLGLNITWSFNDQSKSLISHLTICYRSSGAWSKLASTFNSNQFFFLWTEYAKSATYQFLAYAHSVNGKVSNVSNIVTFDAAGAYVVFLPLLSYIFWVVEMIELLNKESLEGRKKEQHSVSSSNFFTYTMYTMMAGVLCVVGLSLVIFIMLLSTHRKKKRRRKQNRYGRLYNKLCDSSSNIICFKIYSRDTTDCFTEL</sequence>
<evidence type="ECO:0000313" key="4">
    <source>
        <dbReference type="EnsemblMetazoa" id="HelroP168192"/>
    </source>
</evidence>
<dbReference type="GeneID" id="20202251"/>
<evidence type="ECO:0000313" key="3">
    <source>
        <dbReference type="EMBL" id="ESO09230.1"/>
    </source>
</evidence>
<keyword evidence="5" id="KW-1185">Reference proteome</keyword>
<keyword evidence="1" id="KW-0812">Transmembrane</keyword>
<reference evidence="4" key="3">
    <citation type="submission" date="2015-06" db="UniProtKB">
        <authorList>
            <consortium name="EnsemblMetazoa"/>
        </authorList>
    </citation>
    <scope>IDENTIFICATION</scope>
</reference>
<proteinExistence type="predicted"/>
<accession>T1F0A1</accession>
<dbReference type="InterPro" id="IPR013783">
    <property type="entry name" value="Ig-like_fold"/>
</dbReference>
<dbReference type="InterPro" id="IPR036116">
    <property type="entry name" value="FN3_sf"/>
</dbReference>
<dbReference type="Gene3D" id="2.60.40.10">
    <property type="entry name" value="Immunoglobulins"/>
    <property type="match status" value="1"/>
</dbReference>
<keyword evidence="1" id="KW-1133">Transmembrane helix</keyword>
<protein>
    <recommendedName>
        <fullName evidence="2">Fibronectin type-III domain-containing protein</fullName>
    </recommendedName>
</protein>
<dbReference type="AlphaFoldDB" id="T1F0A1"/>
<reference evidence="3 5" key="2">
    <citation type="journal article" date="2013" name="Nature">
        <title>Insights into bilaterian evolution from three spiralian genomes.</title>
        <authorList>
            <person name="Simakov O."/>
            <person name="Marletaz F."/>
            <person name="Cho S.J."/>
            <person name="Edsinger-Gonzales E."/>
            <person name="Havlak P."/>
            <person name="Hellsten U."/>
            <person name="Kuo D.H."/>
            <person name="Larsson T."/>
            <person name="Lv J."/>
            <person name="Arendt D."/>
            <person name="Savage R."/>
            <person name="Osoegawa K."/>
            <person name="de Jong P."/>
            <person name="Grimwood J."/>
            <person name="Chapman J.A."/>
            <person name="Shapiro H."/>
            <person name="Aerts A."/>
            <person name="Otillar R.P."/>
            <person name="Terry A.Y."/>
            <person name="Boore J.L."/>
            <person name="Grigoriev I.V."/>
            <person name="Lindberg D.R."/>
            <person name="Seaver E.C."/>
            <person name="Weisblat D.A."/>
            <person name="Putnam N.H."/>
            <person name="Rokhsar D.S."/>
        </authorList>
    </citation>
    <scope>NUCLEOTIDE SEQUENCE</scope>
</reference>
<evidence type="ECO:0000313" key="5">
    <source>
        <dbReference type="Proteomes" id="UP000015101"/>
    </source>
</evidence>
<dbReference type="CTD" id="20202251"/>
<dbReference type="EnsemblMetazoa" id="HelroT168192">
    <property type="protein sequence ID" value="HelroP168192"/>
    <property type="gene ID" value="HelroG168192"/>
</dbReference>
<dbReference type="RefSeq" id="XP_009012323.1">
    <property type="nucleotide sequence ID" value="XM_009014075.1"/>
</dbReference>
<dbReference type="KEGG" id="hro:HELRODRAFT_168192"/>
<dbReference type="SUPFAM" id="SSF49265">
    <property type="entry name" value="Fibronectin type III"/>
    <property type="match status" value="1"/>
</dbReference>
<evidence type="ECO:0000256" key="1">
    <source>
        <dbReference type="SAM" id="Phobius"/>
    </source>
</evidence>
<name>T1F0A1_HELRO</name>
<organism evidence="4 5">
    <name type="scientific">Helobdella robusta</name>
    <name type="common">Californian leech</name>
    <dbReference type="NCBI Taxonomy" id="6412"/>
    <lineage>
        <taxon>Eukaryota</taxon>
        <taxon>Metazoa</taxon>
        <taxon>Spiralia</taxon>
        <taxon>Lophotrochozoa</taxon>
        <taxon>Annelida</taxon>
        <taxon>Clitellata</taxon>
        <taxon>Hirudinea</taxon>
        <taxon>Rhynchobdellida</taxon>
        <taxon>Glossiphoniidae</taxon>
        <taxon>Helobdella</taxon>
    </lineage>
</organism>
<dbReference type="InParanoid" id="T1F0A1"/>